<reference evidence="1" key="1">
    <citation type="submission" date="2021-06" db="EMBL/GenBank/DDBJ databases">
        <title>Parelaphostrongylus tenuis whole genome reference sequence.</title>
        <authorList>
            <person name="Garwood T.J."/>
            <person name="Larsen P.A."/>
            <person name="Fountain-Jones N.M."/>
            <person name="Garbe J.R."/>
            <person name="Macchietto M.G."/>
            <person name="Kania S.A."/>
            <person name="Gerhold R.W."/>
            <person name="Richards J.E."/>
            <person name="Wolf T.M."/>
        </authorList>
    </citation>
    <scope>NUCLEOTIDE SEQUENCE</scope>
    <source>
        <strain evidence="1">MNPRO001-30</strain>
        <tissue evidence="1">Meninges</tissue>
    </source>
</reference>
<name>A0AAD5MSS4_PARTN</name>
<dbReference type="Proteomes" id="UP001196413">
    <property type="component" value="Unassembled WGS sequence"/>
</dbReference>
<keyword evidence="2" id="KW-1185">Reference proteome</keyword>
<evidence type="ECO:0000313" key="2">
    <source>
        <dbReference type="Proteomes" id="UP001196413"/>
    </source>
</evidence>
<proteinExistence type="predicted"/>
<accession>A0AAD5MSS4</accession>
<dbReference type="EMBL" id="JAHQIW010001714">
    <property type="protein sequence ID" value="KAJ1353446.1"/>
    <property type="molecule type" value="Genomic_DNA"/>
</dbReference>
<evidence type="ECO:0000313" key="1">
    <source>
        <dbReference type="EMBL" id="KAJ1353446.1"/>
    </source>
</evidence>
<protein>
    <submittedName>
        <fullName evidence="1">Uncharacterized protein</fullName>
    </submittedName>
</protein>
<organism evidence="1 2">
    <name type="scientific">Parelaphostrongylus tenuis</name>
    <name type="common">Meningeal worm</name>
    <dbReference type="NCBI Taxonomy" id="148309"/>
    <lineage>
        <taxon>Eukaryota</taxon>
        <taxon>Metazoa</taxon>
        <taxon>Ecdysozoa</taxon>
        <taxon>Nematoda</taxon>
        <taxon>Chromadorea</taxon>
        <taxon>Rhabditida</taxon>
        <taxon>Rhabditina</taxon>
        <taxon>Rhabditomorpha</taxon>
        <taxon>Strongyloidea</taxon>
        <taxon>Metastrongylidae</taxon>
        <taxon>Parelaphostrongylus</taxon>
    </lineage>
</organism>
<sequence>MAYTNSLMVSARVGGIATEKGRAQALVERLVMQIMREPKSRERFPIGAHRLKRYIRNTLN</sequence>
<dbReference type="AlphaFoldDB" id="A0AAD5MSS4"/>
<gene>
    <name evidence="1" type="ORF">KIN20_010076</name>
</gene>
<comment type="caution">
    <text evidence="1">The sequence shown here is derived from an EMBL/GenBank/DDBJ whole genome shotgun (WGS) entry which is preliminary data.</text>
</comment>